<dbReference type="FunFam" id="1.10.287.950:FF:000001">
    <property type="entry name" value="Methyl-accepting chemotaxis sensory transducer"/>
    <property type="match status" value="1"/>
</dbReference>
<dbReference type="Gene3D" id="1.10.287.950">
    <property type="entry name" value="Methyl-accepting chemotaxis protein"/>
    <property type="match status" value="1"/>
</dbReference>
<dbReference type="PANTHER" id="PTHR43531">
    <property type="entry name" value="PROTEIN ICFG"/>
    <property type="match status" value="1"/>
</dbReference>
<dbReference type="Pfam" id="PF00015">
    <property type="entry name" value="MCPsignal"/>
    <property type="match status" value="1"/>
</dbReference>
<sequence length="526" mass="54254">MTHLTGWRAALHIPDAPPAVQAEQARGVRILQGMVWAMVPVLALGAWIAGNAALAFGAAGVVVAVLALLAARLEGALARLTVSQALVGQAILLTAAMTGHAWQIDTHMLFFAVLATLVVLIDPLVFLFAAATIAAHHLVLGVAAPALVYPAATMAENLQRTAIHAVIVGIETGALYLTVLRRRQSDAEVAARTEEDRDRTAREAAARDHSLAEQRAVVATLRAGLSGLARGDMATRIDQAMGEYDEIRHEFNALGRDLGAVIAQAQSSATSVRETAAQLAQGSGEMSHRAETQAATLEQSAAALDQMTASVKSAADKASEADGAVGTVRREADDSRAVVAATVAAMGKIEASSTQVAQIIGVIDDIAFQTNLLALNAGVEAARAGEAGRGFAVVASEVRALAQRASGSAQEIKELISTSGLQVQEGVDLVGRTGAALERIAGRVAEVSELVSDISVSAREQAAGLQEINSGVNQLDEVTQANAAALEQATAAAQALNEEAERLAEALARFSTDAAAAPSPAIPLHP</sequence>
<feature type="transmembrane region" description="Helical" evidence="6">
    <location>
        <begin position="108"/>
        <end position="131"/>
    </location>
</feature>
<keyword evidence="9" id="KW-1185">Reference proteome</keyword>
<evidence type="ECO:0000259" key="7">
    <source>
        <dbReference type="PROSITE" id="PS50111"/>
    </source>
</evidence>
<evidence type="ECO:0000313" key="9">
    <source>
        <dbReference type="Proteomes" id="UP000706333"/>
    </source>
</evidence>
<evidence type="ECO:0000256" key="3">
    <source>
        <dbReference type="ARBA" id="ARBA00029447"/>
    </source>
</evidence>
<keyword evidence="4" id="KW-0807">Transducer</keyword>
<dbReference type="RefSeq" id="WP_201157259.1">
    <property type="nucleotide sequence ID" value="NZ_NHSD01000254.1"/>
</dbReference>
<feature type="transmembrane region" description="Helical" evidence="6">
    <location>
        <begin position="85"/>
        <end position="102"/>
    </location>
</feature>
<dbReference type="PANTHER" id="PTHR43531:SF11">
    <property type="entry name" value="METHYL-ACCEPTING CHEMOTAXIS PROTEIN 3"/>
    <property type="match status" value="1"/>
</dbReference>
<dbReference type="GO" id="GO:0007165">
    <property type="term" value="P:signal transduction"/>
    <property type="evidence" value="ECO:0007669"/>
    <property type="project" value="UniProtKB-KW"/>
</dbReference>
<dbReference type="PROSITE" id="PS50111">
    <property type="entry name" value="CHEMOTAXIS_TRANSDUC_2"/>
    <property type="match status" value="1"/>
</dbReference>
<feature type="transmembrane region" description="Helical" evidence="6">
    <location>
        <begin position="54"/>
        <end position="73"/>
    </location>
</feature>
<dbReference type="GO" id="GO:0006935">
    <property type="term" value="P:chemotaxis"/>
    <property type="evidence" value="ECO:0007669"/>
    <property type="project" value="UniProtKB-KW"/>
</dbReference>
<evidence type="ECO:0000256" key="5">
    <source>
        <dbReference type="SAM" id="Coils"/>
    </source>
</evidence>
<dbReference type="Proteomes" id="UP000706333">
    <property type="component" value="Unassembled WGS sequence"/>
</dbReference>
<gene>
    <name evidence="8" type="ORF">CCR87_09195</name>
</gene>
<reference evidence="8" key="2">
    <citation type="journal article" date="2020" name="Microorganisms">
        <title>Osmotic Adaptation and Compatible Solute Biosynthesis of Phototrophic Bacteria as Revealed from Genome Analyses.</title>
        <authorList>
            <person name="Imhoff J.F."/>
            <person name="Rahn T."/>
            <person name="Kunzel S."/>
            <person name="Keller A."/>
            <person name="Neulinger S.C."/>
        </authorList>
    </citation>
    <scope>NUCLEOTIDE SEQUENCE</scope>
    <source>
        <strain evidence="8">LMG 28126</strain>
    </source>
</reference>
<reference evidence="8" key="1">
    <citation type="submission" date="2017-05" db="EMBL/GenBank/DDBJ databases">
        <authorList>
            <person name="Imhoff J.F."/>
            <person name="Rahn T."/>
            <person name="Kuenzel S."/>
            <person name="Neulinger S.C."/>
        </authorList>
    </citation>
    <scope>NUCLEOTIDE SEQUENCE</scope>
    <source>
        <strain evidence="8">LMG 28126</strain>
    </source>
</reference>
<comment type="caution">
    <text evidence="8">The sequence shown here is derived from an EMBL/GenBank/DDBJ whole genome shotgun (WGS) entry which is preliminary data.</text>
</comment>
<dbReference type="GO" id="GO:0016020">
    <property type="term" value="C:membrane"/>
    <property type="evidence" value="ECO:0007669"/>
    <property type="project" value="UniProtKB-SubCell"/>
</dbReference>
<keyword evidence="5" id="KW-0175">Coiled coil</keyword>
<feature type="non-terminal residue" evidence="8">
    <location>
        <position position="526"/>
    </location>
</feature>
<organism evidence="8 9">
    <name type="scientific">Rhodobaculum claviforme</name>
    <dbReference type="NCBI Taxonomy" id="1549854"/>
    <lineage>
        <taxon>Bacteria</taxon>
        <taxon>Pseudomonadati</taxon>
        <taxon>Pseudomonadota</taxon>
        <taxon>Alphaproteobacteria</taxon>
        <taxon>Rhodobacterales</taxon>
        <taxon>Paracoccaceae</taxon>
        <taxon>Rhodobaculum</taxon>
    </lineage>
</organism>
<dbReference type="EMBL" id="NHSD01000254">
    <property type="protein sequence ID" value="MBK5927499.1"/>
    <property type="molecule type" value="Genomic_DNA"/>
</dbReference>
<dbReference type="InterPro" id="IPR004090">
    <property type="entry name" value="Chemotax_Me-accpt_rcpt"/>
</dbReference>
<evidence type="ECO:0000256" key="2">
    <source>
        <dbReference type="ARBA" id="ARBA00022500"/>
    </source>
</evidence>
<keyword evidence="2" id="KW-0145">Chemotaxis</keyword>
<dbReference type="SMART" id="SM00283">
    <property type="entry name" value="MA"/>
    <property type="match status" value="1"/>
</dbReference>
<accession>A0A934TJY8</accession>
<keyword evidence="6" id="KW-0472">Membrane</keyword>
<dbReference type="CDD" id="cd11386">
    <property type="entry name" value="MCP_signal"/>
    <property type="match status" value="1"/>
</dbReference>
<evidence type="ECO:0000256" key="6">
    <source>
        <dbReference type="SAM" id="Phobius"/>
    </source>
</evidence>
<feature type="domain" description="Methyl-accepting transducer" evidence="7">
    <location>
        <begin position="268"/>
        <end position="497"/>
    </location>
</feature>
<dbReference type="AlphaFoldDB" id="A0A934TJY8"/>
<keyword evidence="6" id="KW-0812">Transmembrane</keyword>
<dbReference type="InterPro" id="IPR051310">
    <property type="entry name" value="MCP_chemotaxis"/>
</dbReference>
<keyword evidence="6" id="KW-1133">Transmembrane helix</keyword>
<name>A0A934TJY8_9RHOB</name>
<comment type="similarity">
    <text evidence="3">Belongs to the methyl-accepting chemotaxis (MCP) protein family.</text>
</comment>
<proteinExistence type="inferred from homology"/>
<dbReference type="GO" id="GO:0004888">
    <property type="term" value="F:transmembrane signaling receptor activity"/>
    <property type="evidence" value="ECO:0007669"/>
    <property type="project" value="InterPro"/>
</dbReference>
<evidence type="ECO:0000256" key="1">
    <source>
        <dbReference type="ARBA" id="ARBA00004370"/>
    </source>
</evidence>
<protein>
    <recommendedName>
        <fullName evidence="7">Methyl-accepting transducer domain-containing protein</fullName>
    </recommendedName>
</protein>
<feature type="coiled-coil region" evidence="5">
    <location>
        <begin position="483"/>
        <end position="513"/>
    </location>
</feature>
<evidence type="ECO:0000256" key="4">
    <source>
        <dbReference type="PROSITE-ProRule" id="PRU00284"/>
    </source>
</evidence>
<dbReference type="PRINTS" id="PR00260">
    <property type="entry name" value="CHEMTRNSDUCR"/>
</dbReference>
<evidence type="ECO:0000313" key="8">
    <source>
        <dbReference type="EMBL" id="MBK5927499.1"/>
    </source>
</evidence>
<dbReference type="SUPFAM" id="SSF58104">
    <property type="entry name" value="Methyl-accepting chemotaxis protein (MCP) signaling domain"/>
    <property type="match status" value="1"/>
</dbReference>
<dbReference type="InterPro" id="IPR004089">
    <property type="entry name" value="MCPsignal_dom"/>
</dbReference>
<feature type="transmembrane region" description="Helical" evidence="6">
    <location>
        <begin position="138"/>
        <end position="155"/>
    </location>
</feature>
<comment type="subcellular location">
    <subcellularLocation>
        <location evidence="1">Membrane</location>
    </subcellularLocation>
</comment>